<gene>
    <name evidence="1" type="ORF">C8E83_1698</name>
</gene>
<dbReference type="SMART" id="SM00855">
    <property type="entry name" value="PGAM"/>
    <property type="match status" value="1"/>
</dbReference>
<dbReference type="Pfam" id="PF00300">
    <property type="entry name" value="His_Phos_1"/>
    <property type="match status" value="1"/>
</dbReference>
<reference evidence="1 2" key="1">
    <citation type="submission" date="2018-10" db="EMBL/GenBank/DDBJ databases">
        <title>Sequencing the genomes of 1000 actinobacteria strains.</title>
        <authorList>
            <person name="Klenk H.-P."/>
        </authorList>
    </citation>
    <scope>NUCLEOTIDE SEQUENCE [LARGE SCALE GENOMIC DNA]</scope>
    <source>
        <strain evidence="1 2">DSM 17894</strain>
    </source>
</reference>
<dbReference type="PANTHER" id="PTHR48100">
    <property type="entry name" value="BROAD-SPECIFICITY PHOSPHATASE YOR283W-RELATED"/>
    <property type="match status" value="1"/>
</dbReference>
<dbReference type="InterPro" id="IPR029033">
    <property type="entry name" value="His_PPase_superfam"/>
</dbReference>
<dbReference type="RefSeq" id="WP_121369352.1">
    <property type="nucleotide sequence ID" value="NZ_RBKS01000001.1"/>
</dbReference>
<organism evidence="1 2">
    <name type="scientific">Frondihabitans australicus</name>
    <dbReference type="NCBI Taxonomy" id="386892"/>
    <lineage>
        <taxon>Bacteria</taxon>
        <taxon>Bacillati</taxon>
        <taxon>Actinomycetota</taxon>
        <taxon>Actinomycetes</taxon>
        <taxon>Micrococcales</taxon>
        <taxon>Microbacteriaceae</taxon>
        <taxon>Frondihabitans</taxon>
    </lineage>
</organism>
<dbReference type="AlphaFoldDB" id="A0A495IFQ1"/>
<dbReference type="PANTHER" id="PTHR48100:SF58">
    <property type="entry name" value="PE-PGRS FAMILY PROTEIN PE_PGRS11"/>
    <property type="match status" value="1"/>
</dbReference>
<dbReference type="InterPro" id="IPR013078">
    <property type="entry name" value="His_Pase_superF_clade-1"/>
</dbReference>
<dbReference type="InterPro" id="IPR001345">
    <property type="entry name" value="PG/BPGM_mutase_AS"/>
</dbReference>
<keyword evidence="2" id="KW-1185">Reference proteome</keyword>
<dbReference type="Proteomes" id="UP000280008">
    <property type="component" value="Unassembled WGS sequence"/>
</dbReference>
<dbReference type="GO" id="GO:0005737">
    <property type="term" value="C:cytoplasm"/>
    <property type="evidence" value="ECO:0007669"/>
    <property type="project" value="TreeGrafter"/>
</dbReference>
<dbReference type="GO" id="GO:0016791">
    <property type="term" value="F:phosphatase activity"/>
    <property type="evidence" value="ECO:0007669"/>
    <property type="project" value="TreeGrafter"/>
</dbReference>
<protein>
    <submittedName>
        <fullName evidence="1">Putative phosphoglycerate mutase</fullName>
    </submittedName>
</protein>
<comment type="caution">
    <text evidence="1">The sequence shown here is derived from an EMBL/GenBank/DDBJ whole genome shotgun (WGS) entry which is preliminary data.</text>
</comment>
<evidence type="ECO:0000313" key="2">
    <source>
        <dbReference type="Proteomes" id="UP000280008"/>
    </source>
</evidence>
<name>A0A495IFQ1_9MICO</name>
<sequence>MRLLLIRHGQTPANIAGQLDTAVPGLPLSPLGRRQAAAVPSGLGSLGLDDIGSIYVSTLQRTQETAAPLAAALDLTPTILDGLKEIQAGDLEMKNDETSQHEYNAMCFAWAEGDLDVRMPGGETGHGFFARYDAAVDTAVRDGRAPIAIVSHGAAIRTWVAARCADVDGGFAGTHQLLNTGLAVLESLPHGDHGDESSTGRRWRLVSWRTDPIGGAELIDALAEDPTGRATE</sequence>
<dbReference type="OrthoDB" id="9793115at2"/>
<proteinExistence type="predicted"/>
<dbReference type="InterPro" id="IPR050275">
    <property type="entry name" value="PGM_Phosphatase"/>
</dbReference>
<dbReference type="SUPFAM" id="SSF53254">
    <property type="entry name" value="Phosphoglycerate mutase-like"/>
    <property type="match status" value="1"/>
</dbReference>
<dbReference type="CDD" id="cd07067">
    <property type="entry name" value="HP_PGM_like"/>
    <property type="match status" value="1"/>
</dbReference>
<dbReference type="PROSITE" id="PS00175">
    <property type="entry name" value="PG_MUTASE"/>
    <property type="match status" value="1"/>
</dbReference>
<dbReference type="EMBL" id="RBKS01000001">
    <property type="protein sequence ID" value="RKR74579.1"/>
    <property type="molecule type" value="Genomic_DNA"/>
</dbReference>
<evidence type="ECO:0000313" key="1">
    <source>
        <dbReference type="EMBL" id="RKR74579.1"/>
    </source>
</evidence>
<dbReference type="Gene3D" id="3.40.50.1240">
    <property type="entry name" value="Phosphoglycerate mutase-like"/>
    <property type="match status" value="1"/>
</dbReference>
<accession>A0A495IFQ1</accession>